<feature type="transmembrane region" description="Helical" evidence="2">
    <location>
        <begin position="21"/>
        <end position="46"/>
    </location>
</feature>
<keyword evidence="2" id="KW-0812">Transmembrane</keyword>
<dbReference type="InterPro" id="IPR005158">
    <property type="entry name" value="BTAD"/>
</dbReference>
<proteinExistence type="predicted"/>
<evidence type="ECO:0000256" key="1">
    <source>
        <dbReference type="SAM" id="MobiDB-lite"/>
    </source>
</evidence>
<evidence type="ECO:0000259" key="3">
    <source>
        <dbReference type="SMART" id="SM01043"/>
    </source>
</evidence>
<feature type="domain" description="Bacterial transcriptional activator" evidence="3">
    <location>
        <begin position="998"/>
        <end position="1139"/>
    </location>
</feature>
<feature type="transmembrane region" description="Helical" evidence="2">
    <location>
        <begin position="66"/>
        <end position="90"/>
    </location>
</feature>
<dbReference type="PANTHER" id="PTHR34700">
    <property type="entry name" value="POTASSIUM BINDING PROTEIN KBP"/>
    <property type="match status" value="1"/>
</dbReference>
<dbReference type="Gene3D" id="3.10.350.10">
    <property type="entry name" value="LysM domain"/>
    <property type="match status" value="2"/>
</dbReference>
<dbReference type="InterPro" id="IPR036779">
    <property type="entry name" value="LysM_dom_sf"/>
</dbReference>
<accession>A0A7W9WL66</accession>
<feature type="region of interest" description="Disordered" evidence="1">
    <location>
        <begin position="311"/>
        <end position="439"/>
    </location>
</feature>
<evidence type="ECO:0000313" key="4">
    <source>
        <dbReference type="EMBL" id="MBB6081034.1"/>
    </source>
</evidence>
<evidence type="ECO:0000256" key="2">
    <source>
        <dbReference type="SAM" id="Phobius"/>
    </source>
</evidence>
<dbReference type="InterPro" id="IPR052196">
    <property type="entry name" value="Bact_Kbp"/>
</dbReference>
<protein>
    <submittedName>
        <fullName evidence="4">LysM repeat protein</fullName>
    </submittedName>
</protein>
<evidence type="ECO:0000313" key="5">
    <source>
        <dbReference type="Proteomes" id="UP000591537"/>
    </source>
</evidence>
<gene>
    <name evidence="4" type="ORF">HNR57_006985</name>
</gene>
<feature type="compositionally biased region" description="Basic and acidic residues" evidence="1">
    <location>
        <begin position="872"/>
        <end position="896"/>
    </location>
</feature>
<keyword evidence="5" id="KW-1185">Reference proteome</keyword>
<feature type="compositionally biased region" description="Basic and acidic residues" evidence="1">
    <location>
        <begin position="313"/>
        <end position="323"/>
    </location>
</feature>
<keyword evidence="2" id="KW-1133">Transmembrane helix</keyword>
<feature type="compositionally biased region" description="Low complexity" evidence="1">
    <location>
        <begin position="330"/>
        <end position="350"/>
    </location>
</feature>
<dbReference type="AlphaFoldDB" id="A0A7W9WL66"/>
<feature type="region of interest" description="Disordered" evidence="1">
    <location>
        <begin position="772"/>
        <end position="815"/>
    </location>
</feature>
<feature type="region of interest" description="Disordered" evidence="1">
    <location>
        <begin position="844"/>
        <end position="896"/>
    </location>
</feature>
<feature type="transmembrane region" description="Helical" evidence="2">
    <location>
        <begin position="110"/>
        <end position="129"/>
    </location>
</feature>
<dbReference type="CDD" id="cd00118">
    <property type="entry name" value="LysM"/>
    <property type="match status" value="1"/>
</dbReference>
<name>A0A7W9WL66_9ACTN</name>
<dbReference type="EMBL" id="JACHGV010000015">
    <property type="protein sequence ID" value="MBB6081034.1"/>
    <property type="molecule type" value="Genomic_DNA"/>
</dbReference>
<feature type="region of interest" description="Disordered" evidence="1">
    <location>
        <begin position="969"/>
        <end position="988"/>
    </location>
</feature>
<keyword evidence="2" id="KW-0472">Membrane</keyword>
<dbReference type="InterPro" id="IPR018392">
    <property type="entry name" value="LysM"/>
</dbReference>
<dbReference type="PANTHER" id="PTHR34700:SF4">
    <property type="entry name" value="PHAGE-LIKE ELEMENT PBSX PROTEIN XKDP"/>
    <property type="match status" value="1"/>
</dbReference>
<feature type="compositionally biased region" description="Low complexity" evidence="1">
    <location>
        <begin position="403"/>
        <end position="431"/>
    </location>
</feature>
<dbReference type="RefSeq" id="WP_184566485.1">
    <property type="nucleotide sequence ID" value="NZ_BAAARS010000012.1"/>
</dbReference>
<sequence length="1150" mass="121551">MRTTQASTTAGRTLARVLKAVLSLLVLAGAVAGLPLLLTWATPVIWAASHDDLTHLLDRQDTGSAFLVLLVAVGWIGWAQFSFCAVRELIAQVWGRTWRAPRGLGASQRAAAALIGSILVLLPTSSALASEAQAVPSVTAHVPGQAPALMPAEAEQPAASNTSAPRTYTVQDVRPAESLWSIAEQELGDGERWREIAALNEGRVMPGGQTFKSNSFLQPGWQLVMPEAQAAADGLHLQLAGHASAAPGKSDRVVKVHEGDYLSKIAEEELGDAGQWKELFDATQGKPQPDGLPAITNPDVIYAGQQITVPEARTPDPDEDRHGPPPNINDSSPDAADAEPSAPAAPSTPADEQEPDSDGPEGAGKPPAPKQSDVPGPEASAAGPTQQPSRDGRAPGGTPERNSSASPPSATPSAPTEPQSSAHSSPTLSASEPSTPTPAGNILSLRTALGAGALLAASITGALALRRTLQRRRRKPGEKIAIAPETSTAEAKLAAAAEPDGAARLDLALRTLAHQVAQREDKVVMPGLRAARIGTRTLHVLPEDLTQDAQAPFVKGEGGWWALPVDANLLGEQDAHEVPAPYPALVTTGSMEGGDLVLLNLAQLPALLLDGNPVHISEVCTSLALELGMSPWASEVEVVTIGFGEDLPQLLPTTRIAYMREATHALRDLSERLLEAHQMPETQHQPYLLLCASSLDPDTAWEFADVIDKSGTVPVTLVAPASSAAAHFPEAEILNSSLNDPQDVEYASVEITVQRLDHAAYVQITTALKVSGQPSHPAEGLWQDVPSEPDMVQQPDSSVSEEPTAPTPAVTSLSSEADAGGEVFPALLAATTGPSALRLLPTPQTAQADAEPGPDTEPAPPAPVSQTAADTAMEKAGKTEAHEDSAEERKPETEECGAHDLHAPEIRILGPIEVTGVDSTGHGPRMAQLAALLFFRPGRSADALCSDMDPVSPWSINTLNARMQGLRRSMGNDPAGDPYVPRRKTGESPYRLSPGVRCDWTRFLELVERALPLGPAGLTDLERALTLVRGRPFGGKPLPWAEPYQQEMITRIIDVAHTVATYRTPTGPHHDLSAARQAVATGLDVDHTAELLYRDWLRIEHAAGNRQGLHTAITRVQQVNRSLDCSLETETEALIHELLNGPGTSMRKVL</sequence>
<comment type="caution">
    <text evidence="4">The sequence shown here is derived from an EMBL/GenBank/DDBJ whole genome shotgun (WGS) entry which is preliminary data.</text>
</comment>
<reference evidence="4 5" key="1">
    <citation type="submission" date="2020-08" db="EMBL/GenBank/DDBJ databases">
        <title>Genomic Encyclopedia of Type Strains, Phase IV (KMG-IV): sequencing the most valuable type-strain genomes for metagenomic binning, comparative biology and taxonomic classification.</title>
        <authorList>
            <person name="Goeker M."/>
        </authorList>
    </citation>
    <scope>NUCLEOTIDE SEQUENCE [LARGE SCALE GENOMIC DNA]</scope>
    <source>
        <strain evidence="4 5">DSM 43350</strain>
    </source>
</reference>
<dbReference type="SMART" id="SM01043">
    <property type="entry name" value="BTAD"/>
    <property type="match status" value="1"/>
</dbReference>
<organism evidence="4 5">
    <name type="scientific">Streptomyces paradoxus</name>
    <dbReference type="NCBI Taxonomy" id="66375"/>
    <lineage>
        <taxon>Bacteria</taxon>
        <taxon>Bacillati</taxon>
        <taxon>Actinomycetota</taxon>
        <taxon>Actinomycetes</taxon>
        <taxon>Kitasatosporales</taxon>
        <taxon>Streptomycetaceae</taxon>
        <taxon>Streptomyces</taxon>
    </lineage>
</organism>
<dbReference type="Proteomes" id="UP000591537">
    <property type="component" value="Unassembled WGS sequence"/>
</dbReference>